<dbReference type="EMBL" id="BOOR01000004">
    <property type="protein sequence ID" value="GII51916.1"/>
    <property type="molecule type" value="Genomic_DNA"/>
</dbReference>
<gene>
    <name evidence="3" type="ORF">Pth03_03050</name>
</gene>
<dbReference type="InterPro" id="IPR013538">
    <property type="entry name" value="ASHA1/2-like_C"/>
</dbReference>
<sequence length="149" mass="16404">MSDRSVTHTTLTFERVYAVSPARVFAAWTDPGARARWFATLGNDHEIDFRVGGKEIVRGPDESGTILTFESVYHEIVVDRRIVSASVLYSGQIPATVSLTTVELWEEGDGTRLLLTEQGAFLDGHEQPAWREQGIAGQLSALDQELLGS</sequence>
<proteinExistence type="inferred from homology"/>
<organism evidence="3 4">
    <name type="scientific">Planotetraspora thailandica</name>
    <dbReference type="NCBI Taxonomy" id="487172"/>
    <lineage>
        <taxon>Bacteria</taxon>
        <taxon>Bacillati</taxon>
        <taxon>Actinomycetota</taxon>
        <taxon>Actinomycetes</taxon>
        <taxon>Streptosporangiales</taxon>
        <taxon>Streptosporangiaceae</taxon>
        <taxon>Planotetraspora</taxon>
    </lineage>
</organism>
<evidence type="ECO:0000313" key="3">
    <source>
        <dbReference type="EMBL" id="GII51916.1"/>
    </source>
</evidence>
<name>A0A8J3UYQ6_9ACTN</name>
<dbReference type="Pfam" id="PF08327">
    <property type="entry name" value="AHSA1"/>
    <property type="match status" value="1"/>
</dbReference>
<protein>
    <submittedName>
        <fullName evidence="3">Activator of HSP90 ATPase</fullName>
    </submittedName>
</protein>
<dbReference type="AlphaFoldDB" id="A0A8J3UYQ6"/>
<keyword evidence="4" id="KW-1185">Reference proteome</keyword>
<evidence type="ECO:0000256" key="1">
    <source>
        <dbReference type="ARBA" id="ARBA00006817"/>
    </source>
</evidence>
<dbReference type="CDD" id="cd08900">
    <property type="entry name" value="SRPBCC_CalC_Aha1-like_7"/>
    <property type="match status" value="1"/>
</dbReference>
<dbReference type="SUPFAM" id="SSF55961">
    <property type="entry name" value="Bet v1-like"/>
    <property type="match status" value="1"/>
</dbReference>
<accession>A0A8J3UYQ6</accession>
<reference evidence="3" key="1">
    <citation type="submission" date="2021-01" db="EMBL/GenBank/DDBJ databases">
        <title>Whole genome shotgun sequence of Planotetraspora thailandica NBRC 104271.</title>
        <authorList>
            <person name="Komaki H."/>
            <person name="Tamura T."/>
        </authorList>
    </citation>
    <scope>NUCLEOTIDE SEQUENCE</scope>
    <source>
        <strain evidence="3">NBRC 104271</strain>
    </source>
</reference>
<evidence type="ECO:0000313" key="4">
    <source>
        <dbReference type="Proteomes" id="UP000605992"/>
    </source>
</evidence>
<evidence type="ECO:0000259" key="2">
    <source>
        <dbReference type="Pfam" id="PF08327"/>
    </source>
</evidence>
<feature type="domain" description="Activator of Hsp90 ATPase homologue 1/2-like C-terminal" evidence="2">
    <location>
        <begin position="19"/>
        <end position="145"/>
    </location>
</feature>
<dbReference type="Gene3D" id="3.30.530.20">
    <property type="match status" value="1"/>
</dbReference>
<dbReference type="Proteomes" id="UP000605992">
    <property type="component" value="Unassembled WGS sequence"/>
</dbReference>
<dbReference type="RefSeq" id="WP_203942241.1">
    <property type="nucleotide sequence ID" value="NZ_BOOR01000004.1"/>
</dbReference>
<comment type="similarity">
    <text evidence="1">Belongs to the AHA1 family.</text>
</comment>
<dbReference type="InterPro" id="IPR023393">
    <property type="entry name" value="START-like_dom_sf"/>
</dbReference>
<comment type="caution">
    <text evidence="3">The sequence shown here is derived from an EMBL/GenBank/DDBJ whole genome shotgun (WGS) entry which is preliminary data.</text>
</comment>